<keyword evidence="3" id="KW-0378">Hydrolase</keyword>
<dbReference type="Gene3D" id="3.40.50.1820">
    <property type="entry name" value="alpha/beta hydrolase"/>
    <property type="match status" value="1"/>
</dbReference>
<dbReference type="SUPFAM" id="SSF53474">
    <property type="entry name" value="alpha/beta-Hydrolases"/>
    <property type="match status" value="1"/>
</dbReference>
<feature type="transmembrane region" description="Helical" evidence="1">
    <location>
        <begin position="21"/>
        <end position="44"/>
    </location>
</feature>
<keyword evidence="1" id="KW-1133">Transmembrane helix</keyword>
<dbReference type="GO" id="GO:0016787">
    <property type="term" value="F:hydrolase activity"/>
    <property type="evidence" value="ECO:0007669"/>
    <property type="project" value="UniProtKB-KW"/>
</dbReference>
<evidence type="ECO:0000256" key="1">
    <source>
        <dbReference type="SAM" id="Phobius"/>
    </source>
</evidence>
<proteinExistence type="predicted"/>
<evidence type="ECO:0000313" key="3">
    <source>
        <dbReference type="EMBL" id="MFD1220382.1"/>
    </source>
</evidence>
<keyword evidence="4" id="KW-1185">Reference proteome</keyword>
<comment type="caution">
    <text evidence="3">The sequence shown here is derived from an EMBL/GenBank/DDBJ whole genome shotgun (WGS) entry which is preliminary data.</text>
</comment>
<feature type="domain" description="Xaa-Pro dipeptidyl-peptidase-like" evidence="2">
    <location>
        <begin position="95"/>
        <end position="290"/>
    </location>
</feature>
<evidence type="ECO:0000313" key="4">
    <source>
        <dbReference type="Proteomes" id="UP001597180"/>
    </source>
</evidence>
<dbReference type="InterPro" id="IPR000383">
    <property type="entry name" value="Xaa-Pro-like_dom"/>
</dbReference>
<dbReference type="InterPro" id="IPR029058">
    <property type="entry name" value="AB_hydrolase_fold"/>
</dbReference>
<sequence length="318" mass="35651">MRPTPAITRAPRPRGRFKQKAMWGAGILLLLLIACVGLSIYVGWKLTHPVRQPLKETPEQYGMAFEQVQFPSRTHDVDLKGWLLPSESSPAKLNIIMAHGYRKNRLQTDAEALKLSKTLVAQGYNVLMFDFRNSGESGGELTTVGYLEKYDLLGAIDWMKANHPEPIALHGFSMGASTALLAAADEPGVAGVVADSPFNHLTRYLKENLPVWSHLPNIPFTPLILGILPQLTGIDPDQVDGLNAVDRIYPRPILFIHSPDDHSVPYPNSETMWAKHPDRFELWKPSGADHVKSHAVHPEEYEDKVLQFYSRLEQPQQQ</sequence>
<accession>A0ABW3UJA9</accession>
<keyword evidence="1" id="KW-0472">Membrane</keyword>
<organism evidence="3 4">
    <name type="scientific">Paenibacillus vulneris</name>
    <dbReference type="NCBI Taxonomy" id="1133364"/>
    <lineage>
        <taxon>Bacteria</taxon>
        <taxon>Bacillati</taxon>
        <taxon>Bacillota</taxon>
        <taxon>Bacilli</taxon>
        <taxon>Bacillales</taxon>
        <taxon>Paenibacillaceae</taxon>
        <taxon>Paenibacillus</taxon>
    </lineage>
</organism>
<dbReference type="Proteomes" id="UP001597180">
    <property type="component" value="Unassembled WGS sequence"/>
</dbReference>
<dbReference type="PANTHER" id="PTHR43358">
    <property type="entry name" value="ALPHA/BETA-HYDROLASE"/>
    <property type="match status" value="1"/>
</dbReference>
<name>A0ABW3UJA9_9BACL</name>
<evidence type="ECO:0000259" key="2">
    <source>
        <dbReference type="Pfam" id="PF02129"/>
    </source>
</evidence>
<dbReference type="PROSITE" id="PS51257">
    <property type="entry name" value="PROKAR_LIPOPROTEIN"/>
    <property type="match status" value="1"/>
</dbReference>
<dbReference type="EMBL" id="JBHTLU010000013">
    <property type="protein sequence ID" value="MFD1220382.1"/>
    <property type="molecule type" value="Genomic_DNA"/>
</dbReference>
<protein>
    <submittedName>
        <fullName evidence="3">Alpha/beta hydrolase</fullName>
    </submittedName>
</protein>
<dbReference type="Pfam" id="PF02129">
    <property type="entry name" value="Peptidase_S15"/>
    <property type="match status" value="1"/>
</dbReference>
<dbReference type="PANTHER" id="PTHR43358:SF4">
    <property type="entry name" value="ALPHA_BETA HYDROLASE FOLD-1 DOMAIN-CONTAINING PROTEIN"/>
    <property type="match status" value="1"/>
</dbReference>
<reference evidence="4" key="1">
    <citation type="journal article" date="2019" name="Int. J. Syst. Evol. Microbiol.">
        <title>The Global Catalogue of Microorganisms (GCM) 10K type strain sequencing project: providing services to taxonomists for standard genome sequencing and annotation.</title>
        <authorList>
            <consortium name="The Broad Institute Genomics Platform"/>
            <consortium name="The Broad Institute Genome Sequencing Center for Infectious Disease"/>
            <person name="Wu L."/>
            <person name="Ma J."/>
        </authorList>
    </citation>
    <scope>NUCLEOTIDE SEQUENCE [LARGE SCALE GENOMIC DNA]</scope>
    <source>
        <strain evidence="4">CCUG 53270</strain>
    </source>
</reference>
<dbReference type="RefSeq" id="WP_345587048.1">
    <property type="nucleotide sequence ID" value="NZ_BAABJG010000006.1"/>
</dbReference>
<gene>
    <name evidence="3" type="ORF">ACFQ4B_09640</name>
</gene>
<keyword evidence="1" id="KW-0812">Transmembrane</keyword>
<dbReference type="InterPro" id="IPR052920">
    <property type="entry name" value="DNA-binding_regulatory"/>
</dbReference>